<organism evidence="8 9">
    <name type="scientific">Bacteroides nordii</name>
    <dbReference type="NCBI Taxonomy" id="291645"/>
    <lineage>
        <taxon>Bacteria</taxon>
        <taxon>Pseudomonadati</taxon>
        <taxon>Bacteroidota</taxon>
        <taxon>Bacteroidia</taxon>
        <taxon>Bacteroidales</taxon>
        <taxon>Bacteroidaceae</taxon>
        <taxon>Bacteroides</taxon>
    </lineage>
</organism>
<evidence type="ECO:0000313" key="9">
    <source>
        <dbReference type="Proteomes" id="UP000284379"/>
    </source>
</evidence>
<comment type="caution">
    <text evidence="8">The sequence shown here is derived from an EMBL/GenBank/DDBJ whole genome shotgun (WGS) entry which is preliminary data.</text>
</comment>
<dbReference type="Pfam" id="PF06560">
    <property type="entry name" value="GPI"/>
    <property type="match status" value="1"/>
</dbReference>
<accession>A0A413VXR6</accession>
<reference evidence="8 9" key="1">
    <citation type="submission" date="2018-08" db="EMBL/GenBank/DDBJ databases">
        <title>A genome reference for cultivated species of the human gut microbiota.</title>
        <authorList>
            <person name="Zou Y."/>
            <person name="Xue W."/>
            <person name="Luo G."/>
        </authorList>
    </citation>
    <scope>NUCLEOTIDE SEQUENCE [LARGE SCALE GENOMIC DNA]</scope>
    <source>
        <strain evidence="8 9">AM40-30BH</strain>
    </source>
</reference>
<dbReference type="GO" id="GO:0004347">
    <property type="term" value="F:glucose-6-phosphate isomerase activity"/>
    <property type="evidence" value="ECO:0007669"/>
    <property type="project" value="UniProtKB-EC"/>
</dbReference>
<evidence type="ECO:0000256" key="5">
    <source>
        <dbReference type="ARBA" id="ARBA00023152"/>
    </source>
</evidence>
<dbReference type="SUPFAM" id="SSF51182">
    <property type="entry name" value="RmlC-like cupins"/>
    <property type="match status" value="1"/>
</dbReference>
<evidence type="ECO:0000256" key="6">
    <source>
        <dbReference type="ARBA" id="ARBA00029321"/>
    </source>
</evidence>
<dbReference type="InterPro" id="IPR011051">
    <property type="entry name" value="RmlC_Cupin_sf"/>
</dbReference>
<comment type="catalytic activity">
    <reaction evidence="6">
        <text>alpha-D-glucose 6-phosphate = beta-D-fructose 6-phosphate</text>
        <dbReference type="Rhea" id="RHEA:11816"/>
        <dbReference type="ChEBI" id="CHEBI:57634"/>
        <dbReference type="ChEBI" id="CHEBI:58225"/>
        <dbReference type="EC" id="5.3.1.9"/>
    </reaction>
</comment>
<dbReference type="UniPathway" id="UPA00109">
    <property type="reaction ID" value="UER00181"/>
</dbReference>
<evidence type="ECO:0000256" key="1">
    <source>
        <dbReference type="ARBA" id="ARBA00004926"/>
    </source>
</evidence>
<comment type="similarity">
    <text evidence="2">Belongs to the archaeal-type GPI family.</text>
</comment>
<dbReference type="InterPro" id="IPR010551">
    <property type="entry name" value="G6P_isomerase_prok"/>
</dbReference>
<dbReference type="Gene3D" id="2.60.120.10">
    <property type="entry name" value="Jelly Rolls"/>
    <property type="match status" value="1"/>
</dbReference>
<evidence type="ECO:0000256" key="4">
    <source>
        <dbReference type="ARBA" id="ARBA00022432"/>
    </source>
</evidence>
<evidence type="ECO:0000256" key="3">
    <source>
        <dbReference type="ARBA" id="ARBA00011952"/>
    </source>
</evidence>
<dbReference type="EMBL" id="QSGO01000001">
    <property type="protein sequence ID" value="RHB38377.1"/>
    <property type="molecule type" value="Genomic_DNA"/>
</dbReference>
<protein>
    <recommendedName>
        <fullName evidence="3">glucose-6-phosphate isomerase</fullName>
        <ecNumber evidence="3">5.3.1.9</ecNumber>
    </recommendedName>
</protein>
<evidence type="ECO:0000313" key="8">
    <source>
        <dbReference type="EMBL" id="RHB38377.1"/>
    </source>
</evidence>
<feature type="domain" description="Glucose-6-phosphate isomerase prokaryote" evidence="7">
    <location>
        <begin position="28"/>
        <end position="179"/>
    </location>
</feature>
<comment type="pathway">
    <text evidence="1">Carbohydrate degradation; glycolysis; D-glyceraldehyde 3-phosphate and glycerone phosphate from D-glucose: step 2/4.</text>
</comment>
<dbReference type="GeneID" id="69502820"/>
<keyword evidence="4" id="KW-0312">Gluconeogenesis</keyword>
<dbReference type="EC" id="5.3.1.9" evidence="3"/>
<dbReference type="CDD" id="cd02218">
    <property type="entry name" value="cupin_PGI"/>
    <property type="match status" value="1"/>
</dbReference>
<evidence type="ECO:0000259" key="7">
    <source>
        <dbReference type="Pfam" id="PF06560"/>
    </source>
</evidence>
<dbReference type="InterPro" id="IPR014710">
    <property type="entry name" value="RmlC-like_jellyroll"/>
</dbReference>
<sequence>MENKKIIFPELFFTDKNLVGRDVCKISRNLSDLKGIFADVEAFEKMPQDKLAYEVSSFLPEKEGTPGGLYFGITYLYPGKVGNEYMMTKGHYHASIDRAEFYWGLEGEGMLILMDEQRNVWAERVFPGSLHYIPGGVAHRMANVGSSLFSFAACWPSDAGHNYAEIAEKGFSARLIEVNGIPHLI</sequence>
<dbReference type="RefSeq" id="WP_007486685.1">
    <property type="nucleotide sequence ID" value="NZ_BMBN01000011.1"/>
</dbReference>
<keyword evidence="5" id="KW-0324">Glycolysis</keyword>
<proteinExistence type="inferred from homology"/>
<gene>
    <name evidence="8" type="ORF">DW888_00735</name>
</gene>
<evidence type="ECO:0000256" key="2">
    <source>
        <dbReference type="ARBA" id="ARBA00006542"/>
    </source>
</evidence>
<dbReference type="Proteomes" id="UP000284379">
    <property type="component" value="Unassembled WGS sequence"/>
</dbReference>
<dbReference type="GO" id="GO:0006094">
    <property type="term" value="P:gluconeogenesis"/>
    <property type="evidence" value="ECO:0007669"/>
    <property type="project" value="UniProtKB-KW"/>
</dbReference>
<name>A0A413VXR6_9BACE</name>
<dbReference type="AlphaFoldDB" id="A0A413VXR6"/>
<dbReference type="GO" id="GO:0006096">
    <property type="term" value="P:glycolytic process"/>
    <property type="evidence" value="ECO:0007669"/>
    <property type="project" value="UniProtKB-UniPathway"/>
</dbReference>
<dbReference type="GO" id="GO:0005737">
    <property type="term" value="C:cytoplasm"/>
    <property type="evidence" value="ECO:0007669"/>
    <property type="project" value="InterPro"/>
</dbReference>